<dbReference type="EnsemblFungi" id="MAPG_09060T0">
    <property type="protein sequence ID" value="MAPG_09060T0"/>
    <property type="gene ID" value="MAPG_09060"/>
</dbReference>
<feature type="transmembrane region" description="Helical" evidence="2">
    <location>
        <begin position="91"/>
        <end position="112"/>
    </location>
</feature>
<protein>
    <submittedName>
        <fullName evidence="3 4">Uncharacterized protein</fullName>
    </submittedName>
</protein>
<organism evidence="4 5">
    <name type="scientific">Magnaporthiopsis poae (strain ATCC 64411 / 73-15)</name>
    <name type="common">Kentucky bluegrass fungus</name>
    <name type="synonym">Magnaporthe poae</name>
    <dbReference type="NCBI Taxonomy" id="644358"/>
    <lineage>
        <taxon>Eukaryota</taxon>
        <taxon>Fungi</taxon>
        <taxon>Dikarya</taxon>
        <taxon>Ascomycota</taxon>
        <taxon>Pezizomycotina</taxon>
        <taxon>Sordariomycetes</taxon>
        <taxon>Sordariomycetidae</taxon>
        <taxon>Magnaporthales</taxon>
        <taxon>Magnaporthaceae</taxon>
        <taxon>Magnaporthiopsis</taxon>
    </lineage>
</organism>
<evidence type="ECO:0000313" key="5">
    <source>
        <dbReference type="Proteomes" id="UP000011715"/>
    </source>
</evidence>
<gene>
    <name evidence="3" type="ORF">MAPG_09060</name>
</gene>
<reference evidence="3" key="1">
    <citation type="submission" date="2010-05" db="EMBL/GenBank/DDBJ databases">
        <title>The Genome Sequence of Magnaporthe poae strain ATCC 64411.</title>
        <authorList>
            <consortium name="The Broad Institute Genome Sequencing Platform"/>
            <consortium name="Broad Institute Genome Sequencing Center for Infectious Disease"/>
            <person name="Ma L.-J."/>
            <person name="Dead R."/>
            <person name="Young S."/>
            <person name="Zeng Q."/>
            <person name="Koehrsen M."/>
            <person name="Alvarado L."/>
            <person name="Berlin A."/>
            <person name="Chapman S.B."/>
            <person name="Chen Z."/>
            <person name="Freedman E."/>
            <person name="Gellesch M."/>
            <person name="Goldberg J."/>
            <person name="Griggs A."/>
            <person name="Gujja S."/>
            <person name="Heilman E.R."/>
            <person name="Heiman D."/>
            <person name="Hepburn T."/>
            <person name="Howarth C."/>
            <person name="Jen D."/>
            <person name="Larson L."/>
            <person name="Mehta T."/>
            <person name="Neiman D."/>
            <person name="Pearson M."/>
            <person name="Roberts A."/>
            <person name="Saif S."/>
            <person name="Shea T."/>
            <person name="Shenoy N."/>
            <person name="Sisk P."/>
            <person name="Stolte C."/>
            <person name="Sykes S."/>
            <person name="Walk T."/>
            <person name="White J."/>
            <person name="Yandava C."/>
            <person name="Haas B."/>
            <person name="Nusbaum C."/>
            <person name="Birren B."/>
        </authorList>
    </citation>
    <scope>NUCLEOTIDE SEQUENCE</scope>
    <source>
        <strain evidence="3">ATCC 64411</strain>
    </source>
</reference>
<evidence type="ECO:0000256" key="2">
    <source>
        <dbReference type="SAM" id="Phobius"/>
    </source>
</evidence>
<reference evidence="4" key="4">
    <citation type="journal article" date="2015" name="G3 (Bethesda)">
        <title>Genome sequences of three phytopathogenic species of the Magnaporthaceae family of fungi.</title>
        <authorList>
            <person name="Okagaki L.H."/>
            <person name="Nunes C.C."/>
            <person name="Sailsbery J."/>
            <person name="Clay B."/>
            <person name="Brown D."/>
            <person name="John T."/>
            <person name="Oh Y."/>
            <person name="Young N."/>
            <person name="Fitzgerald M."/>
            <person name="Haas B.J."/>
            <person name="Zeng Q."/>
            <person name="Young S."/>
            <person name="Adiconis X."/>
            <person name="Fan L."/>
            <person name="Levin J.Z."/>
            <person name="Mitchell T.K."/>
            <person name="Okubara P.A."/>
            <person name="Farman M.L."/>
            <person name="Kohn L.M."/>
            <person name="Birren B."/>
            <person name="Ma L.-J."/>
            <person name="Dean R.A."/>
        </authorList>
    </citation>
    <scope>NUCLEOTIDE SEQUENCE</scope>
    <source>
        <strain evidence="4">ATCC 64411 / 73-15</strain>
    </source>
</reference>
<evidence type="ECO:0000313" key="3">
    <source>
        <dbReference type="EMBL" id="KLU90095.1"/>
    </source>
</evidence>
<name>A0A0C4E8Y8_MAGP6</name>
<keyword evidence="2" id="KW-0472">Membrane</keyword>
<evidence type="ECO:0000313" key="4">
    <source>
        <dbReference type="EnsemblFungi" id="MAPG_09060T0"/>
    </source>
</evidence>
<reference evidence="3" key="3">
    <citation type="submission" date="2011-03" db="EMBL/GenBank/DDBJ databases">
        <title>Annotation of Magnaporthe poae ATCC 64411.</title>
        <authorList>
            <person name="Ma L.-J."/>
            <person name="Dead R."/>
            <person name="Young S.K."/>
            <person name="Zeng Q."/>
            <person name="Gargeya S."/>
            <person name="Fitzgerald M."/>
            <person name="Haas B."/>
            <person name="Abouelleil A."/>
            <person name="Alvarado L."/>
            <person name="Arachchi H.M."/>
            <person name="Berlin A."/>
            <person name="Brown A."/>
            <person name="Chapman S.B."/>
            <person name="Chen Z."/>
            <person name="Dunbar C."/>
            <person name="Freedman E."/>
            <person name="Gearin G."/>
            <person name="Gellesch M."/>
            <person name="Goldberg J."/>
            <person name="Griggs A."/>
            <person name="Gujja S."/>
            <person name="Heiman D."/>
            <person name="Howarth C."/>
            <person name="Larson L."/>
            <person name="Lui A."/>
            <person name="MacDonald P.J.P."/>
            <person name="Mehta T."/>
            <person name="Montmayeur A."/>
            <person name="Murphy C."/>
            <person name="Neiman D."/>
            <person name="Pearson M."/>
            <person name="Priest M."/>
            <person name="Roberts A."/>
            <person name="Saif S."/>
            <person name="Shea T."/>
            <person name="Shenoy N."/>
            <person name="Sisk P."/>
            <person name="Stolte C."/>
            <person name="Sykes S."/>
            <person name="Yandava C."/>
            <person name="Wortman J."/>
            <person name="Nusbaum C."/>
            <person name="Birren B."/>
        </authorList>
    </citation>
    <scope>NUCLEOTIDE SEQUENCE</scope>
    <source>
        <strain evidence="3">ATCC 64411</strain>
    </source>
</reference>
<evidence type="ECO:0000256" key="1">
    <source>
        <dbReference type="SAM" id="MobiDB-lite"/>
    </source>
</evidence>
<proteinExistence type="predicted"/>
<reference evidence="4" key="5">
    <citation type="submission" date="2015-06" db="UniProtKB">
        <authorList>
            <consortium name="EnsemblFungi"/>
        </authorList>
    </citation>
    <scope>IDENTIFICATION</scope>
    <source>
        <strain evidence="4">ATCC 64411</strain>
    </source>
</reference>
<keyword evidence="2" id="KW-0812">Transmembrane</keyword>
<dbReference type="VEuPathDB" id="FungiDB:MAPG_09060"/>
<dbReference type="Proteomes" id="UP000011715">
    <property type="component" value="Unassembled WGS sequence"/>
</dbReference>
<dbReference type="EMBL" id="GL876974">
    <property type="protein sequence ID" value="KLU90095.1"/>
    <property type="molecule type" value="Genomic_DNA"/>
</dbReference>
<reference evidence="5" key="2">
    <citation type="submission" date="2010-05" db="EMBL/GenBank/DDBJ databases">
        <title>The genome sequence of Magnaporthe poae strain ATCC 64411.</title>
        <authorList>
            <person name="Ma L.-J."/>
            <person name="Dead R."/>
            <person name="Young S."/>
            <person name="Zeng Q."/>
            <person name="Koehrsen M."/>
            <person name="Alvarado L."/>
            <person name="Berlin A."/>
            <person name="Chapman S.B."/>
            <person name="Chen Z."/>
            <person name="Freedman E."/>
            <person name="Gellesch M."/>
            <person name="Goldberg J."/>
            <person name="Griggs A."/>
            <person name="Gujja S."/>
            <person name="Heilman E.R."/>
            <person name="Heiman D."/>
            <person name="Hepburn T."/>
            <person name="Howarth C."/>
            <person name="Jen D."/>
            <person name="Larson L."/>
            <person name="Mehta T."/>
            <person name="Neiman D."/>
            <person name="Pearson M."/>
            <person name="Roberts A."/>
            <person name="Saif S."/>
            <person name="Shea T."/>
            <person name="Shenoy N."/>
            <person name="Sisk P."/>
            <person name="Stolte C."/>
            <person name="Sykes S."/>
            <person name="Walk T."/>
            <person name="White J."/>
            <person name="Yandava C."/>
            <person name="Haas B."/>
            <person name="Nusbaum C."/>
            <person name="Birren B."/>
        </authorList>
    </citation>
    <scope>NUCLEOTIDE SEQUENCE [LARGE SCALE GENOMIC DNA]</scope>
    <source>
        <strain evidence="5">ATCC 64411 / 73-15</strain>
    </source>
</reference>
<keyword evidence="2" id="KW-1133">Transmembrane helix</keyword>
<keyword evidence="5" id="KW-1185">Reference proteome</keyword>
<feature type="region of interest" description="Disordered" evidence="1">
    <location>
        <begin position="1"/>
        <end position="33"/>
    </location>
</feature>
<sequence>MLRRCLPTASPTASRSRHRVARGEERSGPRPPGLGQLAAAACAVQGGGKPAFAVSKLGASSPLAFAPLPFVVPDSQHLGHKGRRPLRAPAWAFYFVSGLLSAVLPIFGFLFLDRLPWSLRYRRTVRAAETGRGEPVHALPWPLGPNRFFDSWYKLALAHNSNQTHNLAPRPSLSTSPTE</sequence>
<dbReference type="AlphaFoldDB" id="A0A0C4E8Y8"/>
<dbReference type="EMBL" id="ADBL01002220">
    <property type="status" value="NOT_ANNOTATED_CDS"/>
    <property type="molecule type" value="Genomic_DNA"/>
</dbReference>
<accession>A0A0C4E8Y8</accession>